<proteinExistence type="predicted"/>
<name>A0ABQ9HZM8_9NEOP</name>
<feature type="compositionally biased region" description="Polar residues" evidence="1">
    <location>
        <begin position="548"/>
        <end position="561"/>
    </location>
</feature>
<evidence type="ECO:0000256" key="1">
    <source>
        <dbReference type="SAM" id="MobiDB-lite"/>
    </source>
</evidence>
<evidence type="ECO:0000313" key="3">
    <source>
        <dbReference type="Proteomes" id="UP001159363"/>
    </source>
</evidence>
<dbReference type="EMBL" id="JARBHB010000003">
    <property type="protein sequence ID" value="KAJ8889846.1"/>
    <property type="molecule type" value="Genomic_DNA"/>
</dbReference>
<organism evidence="2 3">
    <name type="scientific">Dryococelus australis</name>
    <dbReference type="NCBI Taxonomy" id="614101"/>
    <lineage>
        <taxon>Eukaryota</taxon>
        <taxon>Metazoa</taxon>
        <taxon>Ecdysozoa</taxon>
        <taxon>Arthropoda</taxon>
        <taxon>Hexapoda</taxon>
        <taxon>Insecta</taxon>
        <taxon>Pterygota</taxon>
        <taxon>Neoptera</taxon>
        <taxon>Polyneoptera</taxon>
        <taxon>Phasmatodea</taxon>
        <taxon>Verophasmatodea</taxon>
        <taxon>Anareolatae</taxon>
        <taxon>Phasmatidae</taxon>
        <taxon>Eurycanthinae</taxon>
        <taxon>Dryococelus</taxon>
    </lineage>
</organism>
<dbReference type="Proteomes" id="UP001159363">
    <property type="component" value="Chromosome 3"/>
</dbReference>
<evidence type="ECO:0000313" key="2">
    <source>
        <dbReference type="EMBL" id="KAJ8889846.1"/>
    </source>
</evidence>
<reference evidence="2 3" key="1">
    <citation type="submission" date="2023-02" db="EMBL/GenBank/DDBJ databases">
        <title>LHISI_Scaffold_Assembly.</title>
        <authorList>
            <person name="Stuart O.P."/>
            <person name="Cleave R."/>
            <person name="Magrath M.J.L."/>
            <person name="Mikheyev A.S."/>
        </authorList>
    </citation>
    <scope>NUCLEOTIDE SEQUENCE [LARGE SCALE GENOMIC DNA]</scope>
    <source>
        <strain evidence="2">Daus_M_001</strain>
        <tissue evidence="2">Leg muscle</tissue>
    </source>
</reference>
<keyword evidence="3" id="KW-1185">Reference proteome</keyword>
<gene>
    <name evidence="2" type="ORF">PR048_009350</name>
</gene>
<sequence>MKGWGKWEIPEKNPPTSGIVWHDSHIHINDNNIPVVEITIGRLSIEDPRVRVIRQYRRGKKKIFTVRKVATRLEGGNGGSSLQAKGSQVMERHVVQYLVAVMNDTNWLQELLEDLVQAVDKGKQDSDAKKKKKKKKDELLDNKWVVDWIDNFLMGRKCSKKSGGVLIGGRWGYIRDSAGVIFKRKKQVQKLVSEGRTLGMLGRALKLNSKEVEKVEGIVNDEGVVLSKRQAKSGEVGQGVQDGEWSMRTGIVGETGDHRENPLTKGIVRHNSHMQKSGNLAGDVLLCKWTAEAERLVRSPPTKATGFNPWPVHPIFTSGNHAGQWCWSVGFLGDLPFPQPLHSITLIGSQDLTSGVHENVVIPTTGDKNLSGAPAADKSAPVLEGYMSSPMVQRDAGARQPQGLRAHLQSVEDSLLSSAALTGFRLLQQPEAGLEPPPPADSLQKAASTISFSLLPRDSSPHLVNPTPSEAMRETCLTTESLLNQIIAESQSSTLNTSESESHQIDYNIVLSLDHETLLKHLLGWCKSDEESDFEETPIQPTLIRAPPTNTDTQSPSNRSSRILRVRHPRTEVLPNFCIITLASGWTIRVQIPPKAIPHNLPEQPTANFIPARQPTRPRWINPLIHHVSGQLASRLLTYLVIWRVRLPGRDSLTLRITLGFDSPLPLKEAPGKFQVLKTMRGHAGYTLHSGGGMVKSCSYLVPRWCQGLVGSCWSVQSDVVQKICQCDAVSFQQCKGKSGMPDVTV</sequence>
<comment type="caution">
    <text evidence="2">The sequence shown here is derived from an EMBL/GenBank/DDBJ whole genome shotgun (WGS) entry which is preliminary data.</text>
</comment>
<feature type="region of interest" description="Disordered" evidence="1">
    <location>
        <begin position="542"/>
        <end position="561"/>
    </location>
</feature>
<accession>A0ABQ9HZM8</accession>
<protein>
    <submittedName>
        <fullName evidence="2">Uncharacterized protein</fullName>
    </submittedName>
</protein>